<dbReference type="EMBL" id="CP014352">
    <property type="protein sequence ID" value="AMS05814.1"/>
    <property type="molecule type" value="Genomic_DNA"/>
</dbReference>
<feature type="transmembrane region" description="Helical" evidence="2">
    <location>
        <begin position="116"/>
        <end position="134"/>
    </location>
</feature>
<reference evidence="3 5" key="2">
    <citation type="submission" date="2016-02" db="EMBL/GenBank/DDBJ databases">
        <title>Complete Genome Sequence of Propionibacterium acidipropionici ATCC 55737.</title>
        <authorList>
            <person name="Luna Flores C.H."/>
            <person name="Nielsen L.K."/>
            <person name="Marcellin E."/>
        </authorList>
    </citation>
    <scope>NUCLEOTIDE SEQUENCE [LARGE SCALE GENOMIC DNA]</scope>
    <source>
        <strain evidence="3 5">ATCC 55737</strain>
    </source>
</reference>
<feature type="transmembrane region" description="Helical" evidence="2">
    <location>
        <begin position="226"/>
        <end position="243"/>
    </location>
</feature>
<feature type="transmembrane region" description="Helical" evidence="2">
    <location>
        <begin position="264"/>
        <end position="292"/>
    </location>
</feature>
<evidence type="ECO:0000256" key="2">
    <source>
        <dbReference type="SAM" id="Phobius"/>
    </source>
</evidence>
<name>A0AAC9FCE0_9ACTN</name>
<feature type="region of interest" description="Disordered" evidence="1">
    <location>
        <begin position="1"/>
        <end position="24"/>
    </location>
</feature>
<keyword evidence="2" id="KW-0812">Transmembrane</keyword>
<dbReference type="RefSeq" id="WP_062819818.1">
    <property type="nucleotide sequence ID" value="NZ_CP014352.1"/>
</dbReference>
<evidence type="ECO:0000313" key="5">
    <source>
        <dbReference type="Proteomes" id="UP000075221"/>
    </source>
</evidence>
<feature type="transmembrane region" description="Helical" evidence="2">
    <location>
        <begin position="184"/>
        <end position="206"/>
    </location>
</feature>
<feature type="transmembrane region" description="Helical" evidence="2">
    <location>
        <begin position="154"/>
        <end position="177"/>
    </location>
</feature>
<evidence type="ECO:0000313" key="3">
    <source>
        <dbReference type="EMBL" id="AMS05814.1"/>
    </source>
</evidence>
<feature type="transmembrane region" description="Helical" evidence="2">
    <location>
        <begin position="312"/>
        <end position="335"/>
    </location>
</feature>
<feature type="transmembrane region" description="Helical" evidence="2">
    <location>
        <begin position="79"/>
        <end position="104"/>
    </location>
</feature>
<sequence length="356" mass="36590">MSAAESHDNFSSWTPGSGDGDPDLRVLERDNAPRLILTGVLAAILGLVPWIVTGMRLPLQNLWGRIVAPDRMPRALLPLSQYAAVLIGAMLVCGWALAGIAARVRGRSSRRRGAGTWRAIILAGVGVLGVDAVAAGQSLEVVVSGLSPGAEASIYVAALVAVIVAGVISGVIVLVLIGAARRPGAVVGMTLATVAAGKWVGGFIHVVGPIAGWSPVAPVFWYTARYLPPVLAGLAIAWGLSGARRDGAGSEQLRRAAPPKGDGAAARVIGAAVSLGLLWVLPAALAAVQGAVGSRALLRMPGELVRFALESFRMHLTAPGTLASVLLAAVIGAVGGSLRRWPPWRSSPPRGPGRRR</sequence>
<accession>A0AAC9FCE0</accession>
<evidence type="ECO:0000313" key="4">
    <source>
        <dbReference type="EMBL" id="AOZ47281.1"/>
    </source>
</evidence>
<keyword evidence="6" id="KW-1185">Reference proteome</keyword>
<keyword evidence="2" id="KW-1133">Transmembrane helix</keyword>
<dbReference type="AlphaFoldDB" id="A0AAC9FCE0"/>
<protein>
    <submittedName>
        <fullName evidence="3">Uncharacterized protein</fullName>
    </submittedName>
</protein>
<dbReference type="Proteomes" id="UP000178666">
    <property type="component" value="Chromosome"/>
</dbReference>
<proteinExistence type="predicted"/>
<feature type="transmembrane region" description="Helical" evidence="2">
    <location>
        <begin position="35"/>
        <end position="59"/>
    </location>
</feature>
<organism evidence="3 5">
    <name type="scientific">Acidipropionibacterium acidipropionici</name>
    <dbReference type="NCBI Taxonomy" id="1748"/>
    <lineage>
        <taxon>Bacteria</taxon>
        <taxon>Bacillati</taxon>
        <taxon>Actinomycetota</taxon>
        <taxon>Actinomycetes</taxon>
        <taxon>Propionibacteriales</taxon>
        <taxon>Propionibacteriaceae</taxon>
        <taxon>Acidipropionibacterium</taxon>
    </lineage>
</organism>
<reference evidence="4 6" key="1">
    <citation type="journal article" date="2016" name="Plant Dis.">
        <title>Improved production of propionic acid using genome shuffling.</title>
        <authorList>
            <person name="Luna-Flores C.H."/>
            <person name="Palfreyman R.W."/>
            <person name="Kromer J.O."/>
            <person name="Nielsen L.K."/>
            <person name="Marcellin E."/>
        </authorList>
    </citation>
    <scope>NUCLEOTIDE SEQUENCE [LARGE SCALE GENOMIC DNA]</scope>
    <source>
        <strain evidence="4 6">F3E8</strain>
    </source>
</reference>
<evidence type="ECO:0000313" key="6">
    <source>
        <dbReference type="Proteomes" id="UP000178666"/>
    </source>
</evidence>
<keyword evidence="2" id="KW-0472">Membrane</keyword>
<evidence type="ECO:0000256" key="1">
    <source>
        <dbReference type="SAM" id="MobiDB-lite"/>
    </source>
</evidence>
<dbReference type="Proteomes" id="UP000075221">
    <property type="component" value="Chromosome"/>
</dbReference>
<dbReference type="EMBL" id="CP015970">
    <property type="protein sequence ID" value="AOZ47281.1"/>
    <property type="molecule type" value="Genomic_DNA"/>
</dbReference>
<gene>
    <name evidence="4" type="ORF">A8L58_11980</name>
    <name evidence="3" type="ORF">AXH35_10540</name>
</gene>